<protein>
    <submittedName>
        <fullName evidence="1">Uncharacterized protein</fullName>
    </submittedName>
</protein>
<name>A0A0B6ZHA8_9EUPU</name>
<accession>A0A0B6ZHA8</accession>
<dbReference type="EMBL" id="HACG01020917">
    <property type="protein sequence ID" value="CEK67782.1"/>
    <property type="molecule type" value="Transcribed_RNA"/>
</dbReference>
<feature type="non-terminal residue" evidence="1">
    <location>
        <position position="52"/>
    </location>
</feature>
<organism evidence="1">
    <name type="scientific">Arion vulgaris</name>
    <dbReference type="NCBI Taxonomy" id="1028688"/>
    <lineage>
        <taxon>Eukaryota</taxon>
        <taxon>Metazoa</taxon>
        <taxon>Spiralia</taxon>
        <taxon>Lophotrochozoa</taxon>
        <taxon>Mollusca</taxon>
        <taxon>Gastropoda</taxon>
        <taxon>Heterobranchia</taxon>
        <taxon>Euthyneura</taxon>
        <taxon>Panpulmonata</taxon>
        <taxon>Eupulmonata</taxon>
        <taxon>Stylommatophora</taxon>
        <taxon>Helicina</taxon>
        <taxon>Arionoidea</taxon>
        <taxon>Arionidae</taxon>
        <taxon>Arion</taxon>
    </lineage>
</organism>
<reference evidence="1" key="1">
    <citation type="submission" date="2014-12" db="EMBL/GenBank/DDBJ databases">
        <title>Insight into the proteome of Arion vulgaris.</title>
        <authorList>
            <person name="Aradska J."/>
            <person name="Bulat T."/>
            <person name="Smidak R."/>
            <person name="Sarate P."/>
            <person name="Gangsoo J."/>
            <person name="Sialana F."/>
            <person name="Bilban M."/>
            <person name="Lubec G."/>
        </authorList>
    </citation>
    <scope>NUCLEOTIDE SEQUENCE</scope>
    <source>
        <tissue evidence="1">Skin</tissue>
    </source>
</reference>
<sequence length="52" mass="5798">MRCRASALTTKLVKVLLHSPHSVSRIQIFMANIARINIIFAVMKSLQHGVPV</sequence>
<gene>
    <name evidence="1" type="primary">ORF63874</name>
</gene>
<evidence type="ECO:0000313" key="1">
    <source>
        <dbReference type="EMBL" id="CEK67782.1"/>
    </source>
</evidence>
<proteinExistence type="predicted"/>
<dbReference type="AlphaFoldDB" id="A0A0B6ZHA8"/>